<dbReference type="Pfam" id="PF20700">
    <property type="entry name" value="Mutator"/>
    <property type="match status" value="1"/>
</dbReference>
<evidence type="ECO:0000313" key="3">
    <source>
        <dbReference type="Proteomes" id="UP001186944"/>
    </source>
</evidence>
<keyword evidence="3" id="KW-1185">Reference proteome</keyword>
<feature type="domain" description="Mutator-like transposase" evidence="1">
    <location>
        <begin position="2"/>
        <end position="116"/>
    </location>
</feature>
<dbReference type="EMBL" id="VSWD01000002">
    <property type="protein sequence ID" value="KAK3107689.1"/>
    <property type="molecule type" value="Genomic_DNA"/>
</dbReference>
<protein>
    <recommendedName>
        <fullName evidence="1">Mutator-like transposase domain-containing protein</fullName>
    </recommendedName>
</protein>
<gene>
    <name evidence="2" type="ORF">FSP39_019954</name>
</gene>
<proteinExistence type="predicted"/>
<dbReference type="AlphaFoldDB" id="A0AA89CB34"/>
<sequence length="221" mass="25686">MTSDGDSKLFAGLKSFQKGHCEPLKDIRHLSLSMKRQIANAPFSSTAFSGRNKSALQNRFAKSVKARCIAELTKTVQACRRNLKSLKKTMPGITEAIISCYKKNYGHTCSEQSYACKEHMEHYGKRVICQQKQNKDDEWRLRLCLEIMLDDESLEKVRFLTSSQNAEAFNKTIAVQPKVEYMESKLPRPGSYRKKFRKYKCRREINRTRKYRLYEGTQFAT</sequence>
<dbReference type="InterPro" id="IPR049012">
    <property type="entry name" value="Mutator_transp_dom"/>
</dbReference>
<comment type="caution">
    <text evidence="2">The sequence shown here is derived from an EMBL/GenBank/DDBJ whole genome shotgun (WGS) entry which is preliminary data.</text>
</comment>
<accession>A0AA89CB34</accession>
<organism evidence="2 3">
    <name type="scientific">Pinctada imbricata</name>
    <name type="common">Atlantic pearl-oyster</name>
    <name type="synonym">Pinctada martensii</name>
    <dbReference type="NCBI Taxonomy" id="66713"/>
    <lineage>
        <taxon>Eukaryota</taxon>
        <taxon>Metazoa</taxon>
        <taxon>Spiralia</taxon>
        <taxon>Lophotrochozoa</taxon>
        <taxon>Mollusca</taxon>
        <taxon>Bivalvia</taxon>
        <taxon>Autobranchia</taxon>
        <taxon>Pteriomorphia</taxon>
        <taxon>Pterioida</taxon>
        <taxon>Pterioidea</taxon>
        <taxon>Pteriidae</taxon>
        <taxon>Pinctada</taxon>
    </lineage>
</organism>
<name>A0AA89CB34_PINIB</name>
<evidence type="ECO:0000259" key="1">
    <source>
        <dbReference type="Pfam" id="PF20700"/>
    </source>
</evidence>
<evidence type="ECO:0000313" key="2">
    <source>
        <dbReference type="EMBL" id="KAK3107689.1"/>
    </source>
</evidence>
<dbReference type="Proteomes" id="UP001186944">
    <property type="component" value="Unassembled WGS sequence"/>
</dbReference>
<reference evidence="2" key="1">
    <citation type="submission" date="2019-08" db="EMBL/GenBank/DDBJ databases">
        <title>The improved chromosome-level genome for the pearl oyster Pinctada fucata martensii using PacBio sequencing and Hi-C.</title>
        <authorList>
            <person name="Zheng Z."/>
        </authorList>
    </citation>
    <scope>NUCLEOTIDE SEQUENCE</scope>
    <source>
        <strain evidence="2">ZZ-2019</strain>
        <tissue evidence="2">Adductor muscle</tissue>
    </source>
</reference>